<evidence type="ECO:0000256" key="2">
    <source>
        <dbReference type="ARBA" id="ARBA00022729"/>
    </source>
</evidence>
<evidence type="ECO:0000259" key="4">
    <source>
        <dbReference type="Pfam" id="PF09375"/>
    </source>
</evidence>
<dbReference type="CDD" id="cd14659">
    <property type="entry name" value="Imelysin-like_IPPA"/>
    <property type="match status" value="1"/>
</dbReference>
<dbReference type="Pfam" id="PF09375">
    <property type="entry name" value="Peptidase_M75"/>
    <property type="match status" value="1"/>
</dbReference>
<dbReference type="InterPro" id="IPR018976">
    <property type="entry name" value="Imelysin-like"/>
</dbReference>
<evidence type="ECO:0000313" key="5">
    <source>
        <dbReference type="EMBL" id="MFC0202121.1"/>
    </source>
</evidence>
<sequence length="323" mass="34605">MFRPLFLIASLAASAAMADVAEVVGDHILPRHQAFAQAAEDLADAAEESCDPRELAPAFQSAYDGWMGIQHIRVGPVEEEGRGLAISFWPDPKAMGERAQRDLLQGDASRLQPDSFAQQSVAARGLTGLERLLYPTQPWPSDTCPLIRATASDLARLADELRNGWADGFGPLLLSAGETGNTRFLSQAEARQLLFTQVVTGLEYIKDQRLGRPLGSFDRPRPERAEAIASGRSLRNVALSLQAIREMVAALSGDATRTLAELDRAIELAEALADPVLAGTATPQGRLKVEILQQAVDAARQEALAELGPALGVTTGFNAMDGD</sequence>
<dbReference type="Proteomes" id="UP001589795">
    <property type="component" value="Unassembled WGS sequence"/>
</dbReference>
<dbReference type="Gene3D" id="1.20.1420.20">
    <property type="entry name" value="M75 peptidase, HXXE motif"/>
    <property type="match status" value="1"/>
</dbReference>
<name>A0ABV6CQ44_9RHOB</name>
<dbReference type="EMBL" id="JBHLWQ010000172">
    <property type="protein sequence ID" value="MFC0202121.1"/>
    <property type="molecule type" value="Genomic_DNA"/>
</dbReference>
<dbReference type="RefSeq" id="WP_265507506.1">
    <property type="nucleotide sequence ID" value="NZ_JAOTBE010000033.1"/>
</dbReference>
<proteinExistence type="predicted"/>
<dbReference type="InterPro" id="IPR038352">
    <property type="entry name" value="Imelysin_sf"/>
</dbReference>
<feature type="chain" id="PRO_5046279363" evidence="3">
    <location>
        <begin position="19"/>
        <end position="323"/>
    </location>
</feature>
<organism evidence="5 6">
    <name type="scientific">Paracoccus rhizosphaerae</name>
    <dbReference type="NCBI Taxonomy" id="1133347"/>
    <lineage>
        <taxon>Bacteria</taxon>
        <taxon>Pseudomonadati</taxon>
        <taxon>Pseudomonadota</taxon>
        <taxon>Alphaproteobacteria</taxon>
        <taxon>Rhodobacterales</taxon>
        <taxon>Paracoccaceae</taxon>
        <taxon>Paracoccus</taxon>
    </lineage>
</organism>
<feature type="signal peptide" evidence="3">
    <location>
        <begin position="1"/>
        <end position="18"/>
    </location>
</feature>
<dbReference type="InterPro" id="IPR034984">
    <property type="entry name" value="Imelysin-like_IPPA"/>
</dbReference>
<reference evidence="5 6" key="1">
    <citation type="submission" date="2024-09" db="EMBL/GenBank/DDBJ databases">
        <authorList>
            <person name="Sun Q."/>
            <person name="Mori K."/>
        </authorList>
    </citation>
    <scope>NUCLEOTIDE SEQUENCE [LARGE SCALE GENOMIC DNA]</scope>
    <source>
        <strain evidence="5 6">CCM 7904</strain>
    </source>
</reference>
<protein>
    <submittedName>
        <fullName evidence="5">Imelysin family protein</fullName>
    </submittedName>
</protein>
<keyword evidence="2 3" id="KW-0732">Signal</keyword>
<feature type="domain" description="Imelysin-like" evidence="4">
    <location>
        <begin position="28"/>
        <end position="300"/>
    </location>
</feature>
<gene>
    <name evidence="5" type="ORF">ACFFIZ_17870</name>
</gene>
<comment type="subcellular location">
    <subcellularLocation>
        <location evidence="1">Cell envelope</location>
    </subcellularLocation>
</comment>
<comment type="caution">
    <text evidence="5">The sequence shown here is derived from an EMBL/GenBank/DDBJ whole genome shotgun (WGS) entry which is preliminary data.</text>
</comment>
<accession>A0ABV6CQ44</accession>
<evidence type="ECO:0000256" key="3">
    <source>
        <dbReference type="SAM" id="SignalP"/>
    </source>
</evidence>
<keyword evidence="6" id="KW-1185">Reference proteome</keyword>
<evidence type="ECO:0000313" key="6">
    <source>
        <dbReference type="Proteomes" id="UP001589795"/>
    </source>
</evidence>
<evidence type="ECO:0000256" key="1">
    <source>
        <dbReference type="ARBA" id="ARBA00004196"/>
    </source>
</evidence>